<feature type="domain" description="HTH cro/C1-type" evidence="4">
    <location>
        <begin position="34"/>
        <end position="78"/>
    </location>
</feature>
<evidence type="ECO:0000256" key="3">
    <source>
        <dbReference type="ARBA" id="ARBA00023163"/>
    </source>
</evidence>
<dbReference type="Gene3D" id="1.10.260.40">
    <property type="entry name" value="lambda repressor-like DNA-binding domains"/>
    <property type="match status" value="1"/>
</dbReference>
<evidence type="ECO:0000256" key="2">
    <source>
        <dbReference type="ARBA" id="ARBA00023125"/>
    </source>
</evidence>
<dbReference type="CDD" id="cd00093">
    <property type="entry name" value="HTH_XRE"/>
    <property type="match status" value="1"/>
</dbReference>
<dbReference type="PROSITE" id="PS50943">
    <property type="entry name" value="HTH_CROC1"/>
    <property type="match status" value="1"/>
</dbReference>
<evidence type="ECO:0000259" key="4">
    <source>
        <dbReference type="PROSITE" id="PS50943"/>
    </source>
</evidence>
<accession>A0A917V4M2</accession>
<keyword evidence="6" id="KW-1185">Reference proteome</keyword>
<dbReference type="PANTHER" id="PTHR36511">
    <property type="entry name" value="MERR FAMILY BACTERIAL REGULATORY PROTEIN"/>
    <property type="match status" value="1"/>
</dbReference>
<reference evidence="5 6" key="1">
    <citation type="journal article" date="2014" name="Int. J. Syst. Evol. Microbiol.">
        <title>Complete genome sequence of Corynebacterium casei LMG S-19264T (=DSM 44701T), isolated from a smear-ripened cheese.</title>
        <authorList>
            <consortium name="US DOE Joint Genome Institute (JGI-PGF)"/>
            <person name="Walter F."/>
            <person name="Albersmeier A."/>
            <person name="Kalinowski J."/>
            <person name="Ruckert C."/>
        </authorList>
    </citation>
    <scope>NUCLEOTIDE SEQUENCE [LARGE SCALE GENOMIC DNA]</scope>
    <source>
        <strain evidence="5 6">CGMCC 1.9161</strain>
    </source>
</reference>
<evidence type="ECO:0000313" key="5">
    <source>
        <dbReference type="EMBL" id="GGK36035.1"/>
    </source>
</evidence>
<dbReference type="InterPro" id="IPR010982">
    <property type="entry name" value="Lambda_DNA-bd_dom_sf"/>
</dbReference>
<dbReference type="EMBL" id="BMMF01000006">
    <property type="protein sequence ID" value="GGK36035.1"/>
    <property type="molecule type" value="Genomic_DNA"/>
</dbReference>
<dbReference type="Proteomes" id="UP000600449">
    <property type="component" value="Unassembled WGS sequence"/>
</dbReference>
<keyword evidence="1" id="KW-0805">Transcription regulation</keyword>
<keyword evidence="2" id="KW-0238">DNA-binding</keyword>
<dbReference type="SUPFAM" id="SSF47413">
    <property type="entry name" value="lambda repressor-like DNA-binding domains"/>
    <property type="match status" value="1"/>
</dbReference>
<dbReference type="InterPro" id="IPR001387">
    <property type="entry name" value="Cro/C1-type_HTH"/>
</dbReference>
<evidence type="ECO:0000313" key="6">
    <source>
        <dbReference type="Proteomes" id="UP000600449"/>
    </source>
</evidence>
<gene>
    <name evidence="5" type="ORF">GCM10011322_23770</name>
</gene>
<evidence type="ECO:0000256" key="1">
    <source>
        <dbReference type="ARBA" id="ARBA00023015"/>
    </source>
</evidence>
<dbReference type="InterPro" id="IPR052359">
    <property type="entry name" value="HTH-type_reg/antitoxin"/>
</dbReference>
<proteinExistence type="predicted"/>
<protein>
    <submittedName>
        <fullName evidence="5">Transcriptional regulator</fullName>
    </submittedName>
</protein>
<dbReference type="PANTHER" id="PTHR36511:SF3">
    <property type="entry name" value="ANTITOXIN HIGA-2"/>
    <property type="match status" value="1"/>
</dbReference>
<dbReference type="SMART" id="SM00530">
    <property type="entry name" value="HTH_XRE"/>
    <property type="match status" value="1"/>
</dbReference>
<keyword evidence="3" id="KW-0804">Transcription</keyword>
<dbReference type="AlphaFoldDB" id="A0A917V4M2"/>
<comment type="caution">
    <text evidence="5">The sequence shown here is derived from an EMBL/GenBank/DDBJ whole genome shotgun (WGS) entry which is preliminary data.</text>
</comment>
<name>A0A917V4M2_9HYPH</name>
<dbReference type="RefSeq" id="WP_280513919.1">
    <property type="nucleotide sequence ID" value="NZ_BMMF01000006.1"/>
</dbReference>
<organism evidence="5 6">
    <name type="scientific">Salinarimonas ramus</name>
    <dbReference type="NCBI Taxonomy" id="690164"/>
    <lineage>
        <taxon>Bacteria</taxon>
        <taxon>Pseudomonadati</taxon>
        <taxon>Pseudomonadota</taxon>
        <taxon>Alphaproteobacteria</taxon>
        <taxon>Hyphomicrobiales</taxon>
        <taxon>Salinarimonadaceae</taxon>
        <taxon>Salinarimonas</taxon>
    </lineage>
</organism>
<dbReference type="GO" id="GO:0003677">
    <property type="term" value="F:DNA binding"/>
    <property type="evidence" value="ECO:0007669"/>
    <property type="project" value="UniProtKB-KW"/>
</dbReference>
<dbReference type="Pfam" id="PF01381">
    <property type="entry name" value="HTH_3"/>
    <property type="match status" value="1"/>
</dbReference>
<sequence>MSGLLKVGAIDKATMRDFDVRCLTIVEDLEPAAIRRIRETARMSQATFAMALNVKPSIVSKWERGEKRPSGPSLKLLALVDKKGIDAIL</sequence>